<dbReference type="RefSeq" id="WP_004076269.1">
    <property type="nucleotide sequence ID" value="NZ_CM001436.1"/>
</dbReference>
<proteinExistence type="predicted"/>
<dbReference type="InParanoid" id="H1Z284"/>
<evidence type="ECO:0000313" key="1">
    <source>
        <dbReference type="EMBL" id="EHQ34613.1"/>
    </source>
</evidence>
<sequence length="241" mass="28246">MQILSIKTIRAKREELESEYALLTEFPEGKLAEIIEDVGFKCTLCGKCCTKEFNDHVFLLDTDIDRAKRIDPSSIVPAPYFELCDQHGNFYVSGYSLRCRENGDCIFLKENRCTIYSDRFSICRVYPFMLHREEDENGAYDFRQISGLNLHGEYNHPVSREEAEDIAKRTIAYEKEFLKKEIAFYSAVLEYFDKNGLKPVRRIYDRKMKEFNDDIPVVVYVFSKGNFERNTVKLSDYTSET</sequence>
<keyword evidence="2" id="KW-1185">Reference proteome</keyword>
<organism evidence="1 2">
    <name type="scientific">Methanoplanus limicola DSM 2279</name>
    <dbReference type="NCBI Taxonomy" id="937775"/>
    <lineage>
        <taxon>Archaea</taxon>
        <taxon>Methanobacteriati</taxon>
        <taxon>Methanobacteriota</taxon>
        <taxon>Stenosarchaea group</taxon>
        <taxon>Methanomicrobia</taxon>
        <taxon>Methanomicrobiales</taxon>
        <taxon>Methanomicrobiaceae</taxon>
        <taxon>Methanoplanus</taxon>
    </lineage>
</organism>
<gene>
    <name evidence="1" type="ORF">Metlim_0475</name>
</gene>
<dbReference type="Proteomes" id="UP000005741">
    <property type="component" value="Chromosome"/>
</dbReference>
<reference evidence="1 2" key="1">
    <citation type="submission" date="2011-10" db="EMBL/GenBank/DDBJ databases">
        <title>The Improved High-Quality Draft genome of Methanoplanus limicola DSM 2279.</title>
        <authorList>
            <consortium name="US DOE Joint Genome Institute (JGI-PGF)"/>
            <person name="Lucas S."/>
            <person name="Copeland A."/>
            <person name="Lapidus A."/>
            <person name="Glavina del Rio T."/>
            <person name="Dalin E."/>
            <person name="Tice H."/>
            <person name="Bruce D."/>
            <person name="Goodwin L."/>
            <person name="Pitluck S."/>
            <person name="Peters L."/>
            <person name="Mikhailova N."/>
            <person name="Lu M."/>
            <person name="Kyrpides N."/>
            <person name="Mavromatis K."/>
            <person name="Ivanova N."/>
            <person name="Markowitz V."/>
            <person name="Cheng J.-F."/>
            <person name="Hugenholtz P."/>
            <person name="Woyke T."/>
            <person name="Wu D."/>
            <person name="Wirth R."/>
            <person name="Brambilla E.-M."/>
            <person name="Klenk H.-P."/>
            <person name="Eisen J.A."/>
        </authorList>
    </citation>
    <scope>NUCLEOTIDE SEQUENCE [LARGE SCALE GENOMIC DNA]</scope>
    <source>
        <strain evidence="1 2">DSM 2279</strain>
    </source>
</reference>
<dbReference type="EMBL" id="CM001436">
    <property type="protein sequence ID" value="EHQ34613.1"/>
    <property type="molecule type" value="Genomic_DNA"/>
</dbReference>
<name>H1Z284_9EURY</name>
<dbReference type="PANTHER" id="PTHR35866:SF1">
    <property type="entry name" value="YKGJ FAMILY CYSTEINE CLUSTER PROTEIN"/>
    <property type="match status" value="1"/>
</dbReference>
<dbReference type="Pfam" id="PF03692">
    <property type="entry name" value="CxxCxxCC"/>
    <property type="match status" value="1"/>
</dbReference>
<protein>
    <recommendedName>
        <fullName evidence="3">Fe-S oxidoreductase</fullName>
    </recommendedName>
</protein>
<evidence type="ECO:0008006" key="3">
    <source>
        <dbReference type="Google" id="ProtNLM"/>
    </source>
</evidence>
<evidence type="ECO:0000313" key="2">
    <source>
        <dbReference type="Proteomes" id="UP000005741"/>
    </source>
</evidence>
<dbReference type="HOGENOM" id="CLU_1149820_0_0_2"/>
<dbReference type="InterPro" id="IPR005358">
    <property type="entry name" value="Puta_zinc/iron-chelating_dom"/>
</dbReference>
<accession>H1Z284</accession>
<dbReference type="AlphaFoldDB" id="H1Z284"/>
<dbReference type="PANTHER" id="PTHR35866">
    <property type="entry name" value="PUTATIVE-RELATED"/>
    <property type="match status" value="1"/>
</dbReference>
<dbReference type="STRING" id="937775.Metlim_0475"/>